<dbReference type="PANTHER" id="PTHR30629:SF2">
    <property type="entry name" value="PROPHAGE INTEGRASE INTS-RELATED"/>
    <property type="match status" value="1"/>
</dbReference>
<keyword evidence="3" id="KW-0238">DNA-binding</keyword>
<dbReference type="Pfam" id="PF13356">
    <property type="entry name" value="Arm-DNA-bind_3"/>
    <property type="match status" value="1"/>
</dbReference>
<dbReference type="InterPro" id="IPR025166">
    <property type="entry name" value="Integrase_DNA_bind_dom"/>
</dbReference>
<dbReference type="InterPro" id="IPR038488">
    <property type="entry name" value="Integrase_DNA-bd_sf"/>
</dbReference>
<evidence type="ECO:0000256" key="3">
    <source>
        <dbReference type="ARBA" id="ARBA00023125"/>
    </source>
</evidence>
<evidence type="ECO:0000256" key="2">
    <source>
        <dbReference type="ARBA" id="ARBA00022908"/>
    </source>
</evidence>
<evidence type="ECO:0000313" key="9">
    <source>
        <dbReference type="Proteomes" id="UP000032746"/>
    </source>
</evidence>
<reference evidence="7 11" key="4">
    <citation type="submission" date="2019-10" db="EMBL/GenBank/DDBJ databases">
        <title>Genetic environment of the oxa23 gene and comparative analysis of carbapenem resistant Acinetobacter baumannii isolates belonging to global clone 1, lineage 2 recovered in a burns hospital outbreak in 2012-2013.</title>
        <authorList>
            <person name="Douraghi M."/>
            <person name="Aris P."/>
            <person name="Kenyon J."/>
            <person name="Hamidian M."/>
        </authorList>
    </citation>
    <scope>NUCLEOTIDE SEQUENCE [LARGE SCALE GENOMIC DNA]</scope>
    <source>
        <strain evidence="7 11">ABS103</strain>
    </source>
</reference>
<feature type="domain" description="Tyr recombinase" evidence="5">
    <location>
        <begin position="207"/>
        <end position="398"/>
    </location>
</feature>
<protein>
    <submittedName>
        <fullName evidence="7">DUF4102 domain-containing protein</fullName>
    </submittedName>
    <submittedName>
        <fullName evidence="6">Site-specific recombinase, phage integrase family</fullName>
    </submittedName>
</protein>
<reference evidence="6 9" key="1">
    <citation type="journal article" date="2015" name="J. Bacteriol.">
        <title>Resources for Genetic and Genomic Analysis of Emerging Pathogen Acinetobacter baumannii.</title>
        <authorList>
            <person name="Gallagher L.A."/>
            <person name="Ramage E."/>
            <person name="Weiss E.J."/>
            <person name="Radey M."/>
            <person name="Hayden H.S."/>
            <person name="Held K.G."/>
            <person name="Huse H.K."/>
            <person name="Zurawski D.V."/>
            <person name="Brittnacher M.J."/>
            <person name="Manoil C."/>
        </authorList>
    </citation>
    <scope>NUCLEOTIDE SEQUENCE [LARGE SCALE GENOMIC DNA]</scope>
    <source>
        <strain evidence="6 9">AB5075-UW</strain>
    </source>
</reference>
<dbReference type="InterPro" id="IPR010998">
    <property type="entry name" value="Integrase_recombinase_N"/>
</dbReference>
<sequence>MPKTVVPLTDTKIKKAKSENGKSLKLSDGSGLYLLIDKNQNKFWRFDYSRPYTKKRNTIGFGSYPEVSLADARSKRDEARTLLAQNIDPQVERKRVEQEHINSEKNTFAAVAAEWESKQDFAESTIRGHKRLLQVINSNIGKKPIDKVTPVEVLNICRIYEKQGKLETAKKVKVKCGQIMRYGVATGRCERDVTQDLRGALKTPKVKHLSALTESNEFAELLYDIDFYEGTFITQMALKIAPYVFVRPGELRYAKWPDIDLEIDLWRYTPPKTKNKTGVQHLVPIPRQVKELLLKIKELTYDPDGESEYVFPSMTSKLKPMSENTINQALRRLGYTSEQVCGHGFRASARTILEEVLNYPIEIIEQQLAHKVKDMHGRAYNRTKHLEKRREMMQSWADYCDQIKADYAKTLPTR</sequence>
<reference evidence="8 10" key="3">
    <citation type="submission" date="2018-02" db="EMBL/GenBank/DDBJ databases">
        <title>Acinetobacter baumanii whole genome sequence.</title>
        <authorList>
            <person name="Qasim Z.J."/>
        </authorList>
    </citation>
    <scope>NUCLEOTIDE SEQUENCE [LARGE SCALE GENOMIC DNA]</scope>
    <source>
        <strain evidence="8 10">ZQ8</strain>
    </source>
</reference>
<accession>A0A0C0AIA5</accession>
<dbReference type="Pfam" id="PF00589">
    <property type="entry name" value="Phage_integrase"/>
    <property type="match status" value="1"/>
</dbReference>
<dbReference type="InterPro" id="IPR002104">
    <property type="entry name" value="Integrase_catalytic"/>
</dbReference>
<dbReference type="InterPro" id="IPR050808">
    <property type="entry name" value="Phage_Integrase"/>
</dbReference>
<dbReference type="SUPFAM" id="SSF56349">
    <property type="entry name" value="DNA breaking-rejoining enzymes"/>
    <property type="match status" value="1"/>
</dbReference>
<dbReference type="Gene3D" id="1.10.150.130">
    <property type="match status" value="1"/>
</dbReference>
<name>A0A0C0AIA5_ACIBA</name>
<dbReference type="KEGG" id="abau:IX87_10405"/>
<evidence type="ECO:0000313" key="11">
    <source>
        <dbReference type="Proteomes" id="UP000461234"/>
    </source>
</evidence>
<gene>
    <name evidence="6" type="ORF">ABUW_0815</name>
    <name evidence="8" type="ORF">CV954_003610</name>
    <name evidence="7" type="ORF">F2P40_19880</name>
</gene>
<dbReference type="InterPro" id="IPR013762">
    <property type="entry name" value="Integrase-like_cat_sf"/>
</dbReference>
<dbReference type="Gene3D" id="1.10.443.10">
    <property type="entry name" value="Intergrase catalytic core"/>
    <property type="match status" value="1"/>
</dbReference>
<dbReference type="InterPro" id="IPR011010">
    <property type="entry name" value="DNA_brk_join_enz"/>
</dbReference>
<dbReference type="Proteomes" id="UP000461234">
    <property type="component" value="Unassembled WGS sequence"/>
</dbReference>
<evidence type="ECO:0000313" key="10">
    <source>
        <dbReference type="Proteomes" id="UP000233757"/>
    </source>
</evidence>
<evidence type="ECO:0000256" key="4">
    <source>
        <dbReference type="ARBA" id="ARBA00023172"/>
    </source>
</evidence>
<dbReference type="EMBL" id="PHJU02000010">
    <property type="protein sequence ID" value="PQL84912.1"/>
    <property type="molecule type" value="Genomic_DNA"/>
</dbReference>
<dbReference type="Proteomes" id="UP000032746">
    <property type="component" value="Chromosome"/>
</dbReference>
<dbReference type="Gene3D" id="3.30.160.390">
    <property type="entry name" value="Integrase, DNA-binding domain"/>
    <property type="match status" value="1"/>
</dbReference>
<dbReference type="GO" id="GO:0015074">
    <property type="term" value="P:DNA integration"/>
    <property type="evidence" value="ECO:0007669"/>
    <property type="project" value="UniProtKB-KW"/>
</dbReference>
<organism evidence="7 11">
    <name type="scientific">Acinetobacter baumannii</name>
    <dbReference type="NCBI Taxonomy" id="470"/>
    <lineage>
        <taxon>Bacteria</taxon>
        <taxon>Pseudomonadati</taxon>
        <taxon>Pseudomonadota</taxon>
        <taxon>Gammaproteobacteria</taxon>
        <taxon>Moraxellales</taxon>
        <taxon>Moraxellaceae</taxon>
        <taxon>Acinetobacter</taxon>
        <taxon>Acinetobacter calcoaceticus/baumannii complex</taxon>
    </lineage>
</organism>
<dbReference type="InterPro" id="IPR053876">
    <property type="entry name" value="Phage_int_M"/>
</dbReference>
<dbReference type="GO" id="GO:0003677">
    <property type="term" value="F:DNA binding"/>
    <property type="evidence" value="ECO:0007669"/>
    <property type="project" value="UniProtKB-KW"/>
</dbReference>
<dbReference type="EMBL" id="WIOC01000045">
    <property type="protein sequence ID" value="MQR51554.1"/>
    <property type="molecule type" value="Genomic_DNA"/>
</dbReference>
<keyword evidence="2" id="KW-0229">DNA integration</keyword>
<dbReference type="CDD" id="cd00801">
    <property type="entry name" value="INT_P4_C"/>
    <property type="match status" value="1"/>
</dbReference>
<dbReference type="PANTHER" id="PTHR30629">
    <property type="entry name" value="PROPHAGE INTEGRASE"/>
    <property type="match status" value="1"/>
</dbReference>
<keyword evidence="4" id="KW-0233">DNA recombination</keyword>
<dbReference type="PROSITE" id="PS51898">
    <property type="entry name" value="TYR_RECOMBINASE"/>
    <property type="match status" value="1"/>
</dbReference>
<dbReference type="PATRIC" id="fig|470.1295.peg.2070"/>
<evidence type="ECO:0000313" key="8">
    <source>
        <dbReference type="EMBL" id="PQL84912.1"/>
    </source>
</evidence>
<evidence type="ECO:0000313" key="7">
    <source>
        <dbReference type="EMBL" id="MQR51554.1"/>
    </source>
</evidence>
<dbReference type="AlphaFoldDB" id="A0A0C0AIA5"/>
<comment type="similarity">
    <text evidence="1">Belongs to the 'phage' integrase family.</text>
</comment>
<reference evidence="9" key="2">
    <citation type="submission" date="2015-03" db="EMBL/GenBank/DDBJ databases">
        <authorList>
            <person name="Gallagher L.A."/>
            <person name="Hayden H.S."/>
            <person name="Weiss E.J."/>
            <person name="Hager K.R."/>
            <person name="Ramage E."/>
            <person name="Radey M.R."/>
            <person name="Bydalek R."/>
            <person name="Manoil C."/>
            <person name="Miller S.I."/>
            <person name="Brittnacher M.J."/>
        </authorList>
    </citation>
    <scope>NUCLEOTIDE SEQUENCE [LARGE SCALE GENOMIC DNA]</scope>
    <source>
        <strain evidence="9">AB5075-UW</strain>
    </source>
</reference>
<dbReference type="OrthoDB" id="9795573at2"/>
<evidence type="ECO:0000259" key="5">
    <source>
        <dbReference type="PROSITE" id="PS51898"/>
    </source>
</evidence>
<dbReference type="EMBL" id="CP008706">
    <property type="protein sequence ID" value="AKA30576.1"/>
    <property type="molecule type" value="Genomic_DNA"/>
</dbReference>
<dbReference type="RefSeq" id="WP_001127116.1">
    <property type="nucleotide sequence ID" value="NZ_CAJHFC010000043.1"/>
</dbReference>
<dbReference type="GO" id="GO:0006310">
    <property type="term" value="P:DNA recombination"/>
    <property type="evidence" value="ECO:0007669"/>
    <property type="project" value="UniProtKB-KW"/>
</dbReference>
<dbReference type="Proteomes" id="UP000233757">
    <property type="component" value="Unassembled WGS sequence"/>
</dbReference>
<dbReference type="Pfam" id="PF22022">
    <property type="entry name" value="Phage_int_M"/>
    <property type="match status" value="1"/>
</dbReference>
<evidence type="ECO:0000256" key="1">
    <source>
        <dbReference type="ARBA" id="ARBA00008857"/>
    </source>
</evidence>
<proteinExistence type="inferred from homology"/>
<evidence type="ECO:0000313" key="6">
    <source>
        <dbReference type="EMBL" id="AKA30576.1"/>
    </source>
</evidence>